<organism evidence="2 3">
    <name type="scientific">Nyssa sinensis</name>
    <dbReference type="NCBI Taxonomy" id="561372"/>
    <lineage>
        <taxon>Eukaryota</taxon>
        <taxon>Viridiplantae</taxon>
        <taxon>Streptophyta</taxon>
        <taxon>Embryophyta</taxon>
        <taxon>Tracheophyta</taxon>
        <taxon>Spermatophyta</taxon>
        <taxon>Magnoliopsida</taxon>
        <taxon>eudicotyledons</taxon>
        <taxon>Gunneridae</taxon>
        <taxon>Pentapetalae</taxon>
        <taxon>asterids</taxon>
        <taxon>Cornales</taxon>
        <taxon>Nyssaceae</taxon>
        <taxon>Nyssa</taxon>
    </lineage>
</organism>
<dbReference type="AlphaFoldDB" id="A0A5J4ZW68"/>
<evidence type="ECO:0000313" key="2">
    <source>
        <dbReference type="EMBL" id="KAA8521381.1"/>
    </source>
</evidence>
<dbReference type="Proteomes" id="UP000325577">
    <property type="component" value="Linkage Group LG5"/>
</dbReference>
<protein>
    <submittedName>
        <fullName evidence="2">Uncharacterized protein</fullName>
    </submittedName>
</protein>
<gene>
    <name evidence="2" type="ORF">F0562_012057</name>
</gene>
<accession>A0A5J4ZW68</accession>
<evidence type="ECO:0000313" key="3">
    <source>
        <dbReference type="Proteomes" id="UP000325577"/>
    </source>
</evidence>
<dbReference type="OrthoDB" id="653468at2759"/>
<feature type="region of interest" description="Disordered" evidence="1">
    <location>
        <begin position="164"/>
        <end position="210"/>
    </location>
</feature>
<proteinExistence type="predicted"/>
<sequence length="210" mass="22670">MEELLKLALSCTCPALEGRPDMDEVLSSHLKLSKHRMESAYYDGPIVSEIRNMGMLGSIFCGTPKIVVKNWATPIYLMLIILLLKKQDKVEEIGAKTFVAPVDVVASAQNIVDTTVSDYVELDDDVHSNEEVSILSVEGRGQLKMPVVENMALATEAATLDKSPALSDIKSPTGSELSKRTELETNNGSVAGERSTGFSFPTAPAPSVTL</sequence>
<evidence type="ECO:0000256" key="1">
    <source>
        <dbReference type="SAM" id="MobiDB-lite"/>
    </source>
</evidence>
<dbReference type="EMBL" id="CM018048">
    <property type="protein sequence ID" value="KAA8521381.1"/>
    <property type="molecule type" value="Genomic_DNA"/>
</dbReference>
<reference evidence="2 3" key="1">
    <citation type="submission" date="2019-09" db="EMBL/GenBank/DDBJ databases">
        <title>A chromosome-level genome assembly of the Chinese tupelo Nyssa sinensis.</title>
        <authorList>
            <person name="Yang X."/>
            <person name="Kang M."/>
            <person name="Yang Y."/>
            <person name="Xiong H."/>
            <person name="Wang M."/>
            <person name="Zhang Z."/>
            <person name="Wang Z."/>
            <person name="Wu H."/>
            <person name="Ma T."/>
            <person name="Liu J."/>
            <person name="Xi Z."/>
        </authorList>
    </citation>
    <scope>NUCLEOTIDE SEQUENCE [LARGE SCALE GENOMIC DNA]</scope>
    <source>
        <strain evidence="2">J267</strain>
        <tissue evidence="2">Leaf</tissue>
    </source>
</reference>
<keyword evidence="3" id="KW-1185">Reference proteome</keyword>
<name>A0A5J4ZW68_9ASTE</name>